<evidence type="ECO:0000256" key="5">
    <source>
        <dbReference type="ARBA" id="ARBA00023004"/>
    </source>
</evidence>
<organism evidence="11 12">
    <name type="scientific">Ramazzottius varieornatus</name>
    <name type="common">Water bear</name>
    <name type="synonym">Tardigrade</name>
    <dbReference type="NCBI Taxonomy" id="947166"/>
    <lineage>
        <taxon>Eukaryota</taxon>
        <taxon>Metazoa</taxon>
        <taxon>Ecdysozoa</taxon>
        <taxon>Tardigrada</taxon>
        <taxon>Eutardigrada</taxon>
        <taxon>Parachela</taxon>
        <taxon>Hypsibioidea</taxon>
        <taxon>Ramazzottiidae</taxon>
        <taxon>Ramazzottius</taxon>
    </lineage>
</organism>
<dbReference type="InterPro" id="IPR001128">
    <property type="entry name" value="Cyt_P450"/>
</dbReference>
<dbReference type="OrthoDB" id="6428965at2759"/>
<dbReference type="PANTHER" id="PTHR24302:SF15">
    <property type="entry name" value="FATTY-ACID PEROXYGENASE"/>
    <property type="match status" value="1"/>
</dbReference>
<dbReference type="GO" id="GO:0016705">
    <property type="term" value="F:oxidoreductase activity, acting on paired donors, with incorporation or reduction of molecular oxygen"/>
    <property type="evidence" value="ECO:0007669"/>
    <property type="project" value="InterPro"/>
</dbReference>
<dbReference type="PANTHER" id="PTHR24302">
    <property type="entry name" value="CYTOCHROME P450 FAMILY 3"/>
    <property type="match status" value="1"/>
</dbReference>
<keyword evidence="5 8" id="KW-0408">Iron</keyword>
<gene>
    <name evidence="11" type="primary">RvY_16329-1</name>
    <name evidence="11" type="synonym">RvY_16329.1</name>
    <name evidence="11" type="ORF">RvY_16329</name>
</gene>
<accession>A0A1D1VY27</accession>
<dbReference type="STRING" id="947166.A0A1D1VY27"/>
<feature type="compositionally biased region" description="Polar residues" evidence="10">
    <location>
        <begin position="283"/>
        <end position="294"/>
    </location>
</feature>
<proteinExistence type="inferred from homology"/>
<evidence type="ECO:0008006" key="13">
    <source>
        <dbReference type="Google" id="ProtNLM"/>
    </source>
</evidence>
<sequence>MLIWIVTLFLGLVAYSVYTTIQNYEYWRKRGIPGPRPMLFVGQIWRIGRMGFGQFDLHYIKKFGRVFGYYDQKPALLVADPGMLKEILVKDFSVFVNRRDFDLQGPIMNLGLFSLRDHQWKNVRTVIGPAFSSGKMRQMEALIVDCCKTMDGHLEKTVEKGEELNFEGFFKAISMDVICSTFFGTKVDSQNNSDNELIKNGKQVFEVSATNPAFLIAFLAPRLIPIAKWMGIQMSPKRPLNFLISTMKDILHMRRTSGQVRRDFLQLMVKALNENETCKPQAHSKSSTRFANDQVSEEDENGPDVLSDVLTSTEVPAQSGGNRHAQLTNRTLTLDEVLAQSIIFFIGGFETTAATLTFMAYHLATHPDIQERLRKEIEQVIGLDGEPTYDLIAQIPYLDQCINETLRMHPPATRTERECREEWTYANLRLDKGTIISIPIYAIQHDPEYWPEPDRFNPDRFSEENKHKIVPFTFLPFGQGPRNCVGMRFAIYEIKMVIVSILKRYRMVSTSRTVMPVTQDVGLAIPKNPLWLNVERLR</sequence>
<keyword evidence="4 9" id="KW-0560">Oxidoreductase</keyword>
<dbReference type="InterPro" id="IPR050705">
    <property type="entry name" value="Cytochrome_P450_3A"/>
</dbReference>
<evidence type="ECO:0000256" key="7">
    <source>
        <dbReference type="ARBA" id="ARBA00043906"/>
    </source>
</evidence>
<keyword evidence="2 8" id="KW-0349">Heme</keyword>
<comment type="similarity">
    <text evidence="1 9">Belongs to the cytochrome P450 family.</text>
</comment>
<dbReference type="PRINTS" id="PR00385">
    <property type="entry name" value="P450"/>
</dbReference>
<evidence type="ECO:0000256" key="3">
    <source>
        <dbReference type="ARBA" id="ARBA00022723"/>
    </source>
</evidence>
<dbReference type="SUPFAM" id="SSF48264">
    <property type="entry name" value="Cytochrome P450"/>
    <property type="match status" value="1"/>
</dbReference>
<reference evidence="11 12" key="1">
    <citation type="journal article" date="2016" name="Nat. Commun.">
        <title>Extremotolerant tardigrade genome and improved radiotolerance of human cultured cells by tardigrade-unique protein.</title>
        <authorList>
            <person name="Hashimoto T."/>
            <person name="Horikawa D.D."/>
            <person name="Saito Y."/>
            <person name="Kuwahara H."/>
            <person name="Kozuka-Hata H."/>
            <person name="Shin-I T."/>
            <person name="Minakuchi Y."/>
            <person name="Ohishi K."/>
            <person name="Motoyama A."/>
            <person name="Aizu T."/>
            <person name="Enomoto A."/>
            <person name="Kondo K."/>
            <person name="Tanaka S."/>
            <person name="Hara Y."/>
            <person name="Koshikawa S."/>
            <person name="Sagara H."/>
            <person name="Miura T."/>
            <person name="Yokobori S."/>
            <person name="Miyagawa K."/>
            <person name="Suzuki Y."/>
            <person name="Kubo T."/>
            <person name="Oyama M."/>
            <person name="Kohara Y."/>
            <person name="Fujiyama A."/>
            <person name="Arakawa K."/>
            <person name="Katayama T."/>
            <person name="Toyoda A."/>
            <person name="Kunieda T."/>
        </authorList>
    </citation>
    <scope>NUCLEOTIDE SEQUENCE [LARGE SCALE GENOMIC DNA]</scope>
    <source>
        <strain evidence="11 12">YOKOZUNA-1</strain>
    </source>
</reference>
<evidence type="ECO:0000256" key="9">
    <source>
        <dbReference type="RuleBase" id="RU000461"/>
    </source>
</evidence>
<dbReference type="Gene3D" id="1.10.630.10">
    <property type="entry name" value="Cytochrome P450"/>
    <property type="match status" value="1"/>
</dbReference>
<keyword evidence="6 9" id="KW-0503">Monooxygenase</keyword>
<comment type="cofactor">
    <cofactor evidence="8">
        <name>heme</name>
        <dbReference type="ChEBI" id="CHEBI:30413"/>
    </cofactor>
</comment>
<evidence type="ECO:0000256" key="4">
    <source>
        <dbReference type="ARBA" id="ARBA00023002"/>
    </source>
</evidence>
<evidence type="ECO:0000256" key="10">
    <source>
        <dbReference type="SAM" id="MobiDB-lite"/>
    </source>
</evidence>
<evidence type="ECO:0000313" key="11">
    <source>
        <dbReference type="EMBL" id="GAV06315.1"/>
    </source>
</evidence>
<dbReference type="InterPro" id="IPR017972">
    <property type="entry name" value="Cyt_P450_CS"/>
</dbReference>
<evidence type="ECO:0000313" key="12">
    <source>
        <dbReference type="Proteomes" id="UP000186922"/>
    </source>
</evidence>
<name>A0A1D1VY27_RAMVA</name>
<dbReference type="AlphaFoldDB" id="A0A1D1VY27"/>
<dbReference type="Pfam" id="PF00067">
    <property type="entry name" value="p450"/>
    <property type="match status" value="2"/>
</dbReference>
<evidence type="ECO:0000256" key="6">
    <source>
        <dbReference type="ARBA" id="ARBA00023033"/>
    </source>
</evidence>
<dbReference type="GO" id="GO:0008395">
    <property type="term" value="F:steroid hydroxylase activity"/>
    <property type="evidence" value="ECO:0007669"/>
    <property type="project" value="TreeGrafter"/>
</dbReference>
<comment type="caution">
    <text evidence="11">The sequence shown here is derived from an EMBL/GenBank/DDBJ whole genome shotgun (WGS) entry which is preliminary data.</text>
</comment>
<dbReference type="CDD" id="cd11055">
    <property type="entry name" value="CYP3A-like"/>
    <property type="match status" value="1"/>
</dbReference>
<dbReference type="Proteomes" id="UP000186922">
    <property type="component" value="Unassembled WGS sequence"/>
</dbReference>
<dbReference type="GO" id="GO:0005506">
    <property type="term" value="F:iron ion binding"/>
    <property type="evidence" value="ECO:0007669"/>
    <property type="project" value="InterPro"/>
</dbReference>
<keyword evidence="3 8" id="KW-0479">Metal-binding</keyword>
<dbReference type="InterPro" id="IPR002401">
    <property type="entry name" value="Cyt_P450_E_grp-I"/>
</dbReference>
<evidence type="ECO:0000256" key="2">
    <source>
        <dbReference type="ARBA" id="ARBA00022617"/>
    </source>
</evidence>
<evidence type="ECO:0000256" key="1">
    <source>
        <dbReference type="ARBA" id="ARBA00010617"/>
    </source>
</evidence>
<protein>
    <recommendedName>
        <fullName evidence="13">Cytochrome P450</fullName>
    </recommendedName>
</protein>
<comment type="function">
    <text evidence="7">Cytochromes P450 are a group of heme-thiolate monooxygenases. They oxidize a variety of structurally unrelated compounds, including steroids, fatty acids, and xenobiotics.</text>
</comment>
<dbReference type="PRINTS" id="PR00463">
    <property type="entry name" value="EP450I"/>
</dbReference>
<dbReference type="EMBL" id="BDGG01000013">
    <property type="protein sequence ID" value="GAV06315.1"/>
    <property type="molecule type" value="Genomic_DNA"/>
</dbReference>
<feature type="region of interest" description="Disordered" evidence="10">
    <location>
        <begin position="278"/>
        <end position="304"/>
    </location>
</feature>
<dbReference type="GO" id="GO:0020037">
    <property type="term" value="F:heme binding"/>
    <property type="evidence" value="ECO:0007669"/>
    <property type="project" value="InterPro"/>
</dbReference>
<dbReference type="PROSITE" id="PS00086">
    <property type="entry name" value="CYTOCHROME_P450"/>
    <property type="match status" value="1"/>
</dbReference>
<dbReference type="InterPro" id="IPR036396">
    <property type="entry name" value="Cyt_P450_sf"/>
</dbReference>
<evidence type="ECO:0000256" key="8">
    <source>
        <dbReference type="PIRSR" id="PIRSR602401-1"/>
    </source>
</evidence>
<keyword evidence="12" id="KW-1185">Reference proteome</keyword>
<feature type="binding site" description="axial binding residue" evidence="8">
    <location>
        <position position="484"/>
    </location>
    <ligand>
        <name>heme</name>
        <dbReference type="ChEBI" id="CHEBI:30413"/>
    </ligand>
    <ligandPart>
        <name>Fe</name>
        <dbReference type="ChEBI" id="CHEBI:18248"/>
    </ligandPart>
</feature>